<sequence>TNYKIRVVTADKFGAGTDGNVYIRLKGTAGDTGNIGLPGRFDHNSTEDKNMFLPDVGTIISVDIGDVLLHTRWKEEFLRDTEDRGSIVSIRSSNV</sequence>
<protein>
    <recommendedName>
        <fullName evidence="2">PLAT domain-containing protein</fullName>
    </recommendedName>
</protein>
<proteinExistence type="predicted"/>
<comment type="caution">
    <text evidence="3">The sequence shown here is derived from an EMBL/GenBank/DDBJ whole genome shotgun (WGS) entry which is preliminary data.</text>
</comment>
<gene>
    <name evidence="3" type="ORF">DPMN_160260</name>
</gene>
<name>A0A9D4IPY6_DREPO</name>
<dbReference type="EMBL" id="JAIWYP010000008">
    <property type="protein sequence ID" value="KAH3782345.1"/>
    <property type="molecule type" value="Genomic_DNA"/>
</dbReference>
<dbReference type="Pfam" id="PF01477">
    <property type="entry name" value="PLAT"/>
    <property type="match status" value="1"/>
</dbReference>
<dbReference type="Proteomes" id="UP000828390">
    <property type="component" value="Unassembled WGS sequence"/>
</dbReference>
<evidence type="ECO:0000259" key="2">
    <source>
        <dbReference type="PROSITE" id="PS50095"/>
    </source>
</evidence>
<accession>A0A9D4IPY6</accession>
<keyword evidence="4" id="KW-1185">Reference proteome</keyword>
<evidence type="ECO:0000313" key="4">
    <source>
        <dbReference type="Proteomes" id="UP000828390"/>
    </source>
</evidence>
<organism evidence="3 4">
    <name type="scientific">Dreissena polymorpha</name>
    <name type="common">Zebra mussel</name>
    <name type="synonym">Mytilus polymorpha</name>
    <dbReference type="NCBI Taxonomy" id="45954"/>
    <lineage>
        <taxon>Eukaryota</taxon>
        <taxon>Metazoa</taxon>
        <taxon>Spiralia</taxon>
        <taxon>Lophotrochozoa</taxon>
        <taxon>Mollusca</taxon>
        <taxon>Bivalvia</taxon>
        <taxon>Autobranchia</taxon>
        <taxon>Heteroconchia</taxon>
        <taxon>Euheterodonta</taxon>
        <taxon>Imparidentia</taxon>
        <taxon>Neoheterodontei</taxon>
        <taxon>Myida</taxon>
        <taxon>Dreissenoidea</taxon>
        <taxon>Dreissenidae</taxon>
        <taxon>Dreissena</taxon>
    </lineage>
</organism>
<dbReference type="PROSITE" id="PS50095">
    <property type="entry name" value="PLAT"/>
    <property type="match status" value="1"/>
</dbReference>
<feature type="non-terminal residue" evidence="3">
    <location>
        <position position="1"/>
    </location>
</feature>
<dbReference type="InterPro" id="IPR036392">
    <property type="entry name" value="PLAT/LH2_dom_sf"/>
</dbReference>
<evidence type="ECO:0000256" key="1">
    <source>
        <dbReference type="PROSITE-ProRule" id="PRU00152"/>
    </source>
</evidence>
<evidence type="ECO:0000313" key="3">
    <source>
        <dbReference type="EMBL" id="KAH3782345.1"/>
    </source>
</evidence>
<comment type="caution">
    <text evidence="1">Lacks conserved residue(s) required for the propagation of feature annotation.</text>
</comment>
<feature type="domain" description="PLAT" evidence="2">
    <location>
        <begin position="1"/>
        <end position="95"/>
    </location>
</feature>
<reference evidence="3" key="2">
    <citation type="submission" date="2020-11" db="EMBL/GenBank/DDBJ databases">
        <authorList>
            <person name="McCartney M.A."/>
            <person name="Auch B."/>
            <person name="Kono T."/>
            <person name="Mallez S."/>
            <person name="Becker A."/>
            <person name="Gohl D.M."/>
            <person name="Silverstein K.A.T."/>
            <person name="Koren S."/>
            <person name="Bechman K.B."/>
            <person name="Herman A."/>
            <person name="Abrahante J.E."/>
            <person name="Garbe J."/>
        </authorList>
    </citation>
    <scope>NUCLEOTIDE SEQUENCE</scope>
    <source>
        <strain evidence="3">Duluth1</strain>
        <tissue evidence="3">Whole animal</tissue>
    </source>
</reference>
<reference evidence="3" key="1">
    <citation type="journal article" date="2019" name="bioRxiv">
        <title>The Genome of the Zebra Mussel, Dreissena polymorpha: A Resource for Invasive Species Research.</title>
        <authorList>
            <person name="McCartney M.A."/>
            <person name="Auch B."/>
            <person name="Kono T."/>
            <person name="Mallez S."/>
            <person name="Zhang Y."/>
            <person name="Obille A."/>
            <person name="Becker A."/>
            <person name="Abrahante J.E."/>
            <person name="Garbe J."/>
            <person name="Badalamenti J.P."/>
            <person name="Herman A."/>
            <person name="Mangelson H."/>
            <person name="Liachko I."/>
            <person name="Sullivan S."/>
            <person name="Sone E.D."/>
            <person name="Koren S."/>
            <person name="Silverstein K.A.T."/>
            <person name="Beckman K.B."/>
            <person name="Gohl D.M."/>
        </authorList>
    </citation>
    <scope>NUCLEOTIDE SEQUENCE</scope>
    <source>
        <strain evidence="3">Duluth1</strain>
        <tissue evidence="3">Whole animal</tissue>
    </source>
</reference>
<dbReference type="Gene3D" id="2.60.60.20">
    <property type="entry name" value="PLAT/LH2 domain"/>
    <property type="match status" value="1"/>
</dbReference>
<dbReference type="AlphaFoldDB" id="A0A9D4IPY6"/>
<dbReference type="InterPro" id="IPR001024">
    <property type="entry name" value="PLAT/LH2_dom"/>
</dbReference>
<dbReference type="SUPFAM" id="SSF49723">
    <property type="entry name" value="Lipase/lipooxygenase domain (PLAT/LH2 domain)"/>
    <property type="match status" value="1"/>
</dbReference>